<sequence>MIWYETHNKEPGLLWSDNVEEIVSYVLLISVVIISQLLAFTIKSRIEYVPYFPASKTSNEFSFKRKRTGSSGSYTRNMNGNNCTSGAEGDSDWQTTSPLATSWFHNHMDRHSLFNAI</sequence>
<evidence type="ECO:0000313" key="2">
    <source>
        <dbReference type="EMBL" id="CAD7662861.1"/>
    </source>
</evidence>
<evidence type="ECO:0000313" key="3">
    <source>
        <dbReference type="Proteomes" id="UP000728032"/>
    </source>
</evidence>
<keyword evidence="1" id="KW-1133">Transmembrane helix</keyword>
<dbReference type="AlphaFoldDB" id="A0A7R9MN04"/>
<name>A0A7R9MN04_9ACAR</name>
<dbReference type="Proteomes" id="UP000728032">
    <property type="component" value="Unassembled WGS sequence"/>
</dbReference>
<accession>A0A7R9MN04</accession>
<dbReference type="EMBL" id="CAJPVJ010029692">
    <property type="protein sequence ID" value="CAG2179998.1"/>
    <property type="molecule type" value="Genomic_DNA"/>
</dbReference>
<feature type="non-terminal residue" evidence="2">
    <location>
        <position position="1"/>
    </location>
</feature>
<evidence type="ECO:0000256" key="1">
    <source>
        <dbReference type="SAM" id="Phobius"/>
    </source>
</evidence>
<feature type="transmembrane region" description="Helical" evidence="1">
    <location>
        <begin position="22"/>
        <end position="42"/>
    </location>
</feature>
<gene>
    <name evidence="2" type="ORF">ONB1V03_LOCUS19421</name>
</gene>
<reference evidence="2" key="1">
    <citation type="submission" date="2020-11" db="EMBL/GenBank/DDBJ databases">
        <authorList>
            <person name="Tran Van P."/>
        </authorList>
    </citation>
    <scope>NUCLEOTIDE SEQUENCE</scope>
</reference>
<dbReference type="EMBL" id="OC944517">
    <property type="protein sequence ID" value="CAD7662861.1"/>
    <property type="molecule type" value="Genomic_DNA"/>
</dbReference>
<keyword evidence="1" id="KW-0812">Transmembrane</keyword>
<proteinExistence type="predicted"/>
<keyword evidence="1" id="KW-0472">Membrane</keyword>
<keyword evidence="3" id="KW-1185">Reference proteome</keyword>
<protein>
    <submittedName>
        <fullName evidence="2">Uncharacterized protein</fullName>
    </submittedName>
</protein>
<organism evidence="2">
    <name type="scientific">Oppiella nova</name>
    <dbReference type="NCBI Taxonomy" id="334625"/>
    <lineage>
        <taxon>Eukaryota</taxon>
        <taxon>Metazoa</taxon>
        <taxon>Ecdysozoa</taxon>
        <taxon>Arthropoda</taxon>
        <taxon>Chelicerata</taxon>
        <taxon>Arachnida</taxon>
        <taxon>Acari</taxon>
        <taxon>Acariformes</taxon>
        <taxon>Sarcoptiformes</taxon>
        <taxon>Oribatida</taxon>
        <taxon>Brachypylina</taxon>
        <taxon>Oppioidea</taxon>
        <taxon>Oppiidae</taxon>
        <taxon>Oppiella</taxon>
    </lineage>
</organism>